<dbReference type="GO" id="GO:0009083">
    <property type="term" value="P:branched-chain amino acid catabolic process"/>
    <property type="evidence" value="ECO:0007669"/>
    <property type="project" value="TreeGrafter"/>
</dbReference>
<evidence type="ECO:0000256" key="3">
    <source>
        <dbReference type="ARBA" id="ARBA00023002"/>
    </source>
</evidence>
<dbReference type="SUPFAM" id="SSF52518">
    <property type="entry name" value="Thiamin diphosphate-binding fold (THDP-binding)"/>
    <property type="match status" value="1"/>
</dbReference>
<dbReference type="AlphaFoldDB" id="A0A086JZR0"/>
<dbReference type="Pfam" id="PF02780">
    <property type="entry name" value="Transketolase_C"/>
    <property type="match status" value="1"/>
</dbReference>
<evidence type="ECO:0000256" key="1">
    <source>
        <dbReference type="ARBA" id="ARBA00001964"/>
    </source>
</evidence>
<dbReference type="InterPro" id="IPR005475">
    <property type="entry name" value="Transketolase-like_Pyr-bd"/>
</dbReference>
<protein>
    <recommendedName>
        <fullName evidence="2">3-methyl-2-oxobutanoate dehydrogenase (2-methylpropanoyl-transferring)</fullName>
        <ecNumber evidence="2">1.2.4.4</ecNumber>
    </recommendedName>
</protein>
<gene>
    <name evidence="6" type="ORF">TGDOM2_314400</name>
</gene>
<keyword evidence="3 6" id="KW-0560">Oxidoreductase</keyword>
<dbReference type="PANTHER" id="PTHR42980:SF1">
    <property type="entry name" value="2-OXOISOVALERATE DEHYDROGENASE SUBUNIT BETA, MITOCHONDRIAL"/>
    <property type="match status" value="1"/>
</dbReference>
<dbReference type="InterPro" id="IPR009014">
    <property type="entry name" value="Transketo_C/PFOR_II"/>
</dbReference>
<dbReference type="VEuPathDB" id="ToxoDB:TGDOM2_314400"/>
<dbReference type="InterPro" id="IPR029061">
    <property type="entry name" value="THDP-binding"/>
</dbReference>
<reference evidence="6 7" key="1">
    <citation type="submission" date="2014-02" db="EMBL/GenBank/DDBJ databases">
        <authorList>
            <person name="Sibley D."/>
            <person name="Venepally P."/>
            <person name="Karamycheva S."/>
            <person name="Hadjithomas M."/>
            <person name="Khan A."/>
            <person name="Brunk B."/>
            <person name="Roos D."/>
            <person name="Caler E."/>
            <person name="Lorenzi H."/>
        </authorList>
    </citation>
    <scope>NUCLEOTIDE SEQUENCE [LARGE SCALE GENOMIC DNA]</scope>
    <source>
        <strain evidence="6 7">GAB2-2007-GAL-DOM2</strain>
    </source>
</reference>
<comment type="cofactor">
    <cofactor evidence="1">
        <name>thiamine diphosphate</name>
        <dbReference type="ChEBI" id="CHEBI:58937"/>
    </cofactor>
</comment>
<comment type="caution">
    <text evidence="6">The sequence shown here is derived from an EMBL/GenBank/DDBJ whole genome shotgun (WGS) entry which is preliminary data.</text>
</comment>
<feature type="domain" description="Transketolase-like pyrimidine-binding" evidence="5">
    <location>
        <begin position="103"/>
        <end position="278"/>
    </location>
</feature>
<comment type="catalytic activity">
    <reaction evidence="4">
        <text>N(6)-[(R)-lipoyl]-L-lysyl-[protein] + 3-methyl-2-oxobutanoate + H(+) = N(6)-[(R)-S(8)-2-methylpropanoyldihydrolipoyl]-L-lysyl-[protein] + CO2</text>
        <dbReference type="Rhea" id="RHEA:13457"/>
        <dbReference type="Rhea" id="RHEA-COMP:10474"/>
        <dbReference type="Rhea" id="RHEA-COMP:10497"/>
        <dbReference type="ChEBI" id="CHEBI:11851"/>
        <dbReference type="ChEBI" id="CHEBI:15378"/>
        <dbReference type="ChEBI" id="CHEBI:16526"/>
        <dbReference type="ChEBI" id="CHEBI:83099"/>
        <dbReference type="ChEBI" id="CHEBI:83142"/>
        <dbReference type="EC" id="1.2.4.4"/>
    </reaction>
    <physiologicalReaction direction="left-to-right" evidence="4">
        <dbReference type="Rhea" id="RHEA:13458"/>
    </physiologicalReaction>
</comment>
<dbReference type="OrthoDB" id="878at2759"/>
<dbReference type="Proteomes" id="UP000028837">
    <property type="component" value="Unassembled WGS sequence"/>
</dbReference>
<evidence type="ECO:0000256" key="4">
    <source>
        <dbReference type="ARBA" id="ARBA00051764"/>
    </source>
</evidence>
<evidence type="ECO:0000313" key="7">
    <source>
        <dbReference type="Proteomes" id="UP000028837"/>
    </source>
</evidence>
<name>A0A086JZR0_TOXGO</name>
<proteinExistence type="predicted"/>
<evidence type="ECO:0000313" key="6">
    <source>
        <dbReference type="EMBL" id="KFG37628.1"/>
    </source>
</evidence>
<dbReference type="PANTHER" id="PTHR42980">
    <property type="entry name" value="2-OXOISOVALERATE DEHYDROGENASE SUBUNIT BETA-RELATED"/>
    <property type="match status" value="1"/>
</dbReference>
<dbReference type="SUPFAM" id="SSF52922">
    <property type="entry name" value="TK C-terminal domain-like"/>
    <property type="match status" value="1"/>
</dbReference>
<keyword evidence="6" id="KW-0670">Pyruvate</keyword>
<dbReference type="GO" id="GO:0003863">
    <property type="term" value="F:branched-chain 2-oxo acid dehydrogenase activity"/>
    <property type="evidence" value="ECO:0007669"/>
    <property type="project" value="UniProtKB-EC"/>
</dbReference>
<dbReference type="EMBL" id="AHZU02000996">
    <property type="protein sequence ID" value="KFG37628.1"/>
    <property type="molecule type" value="Genomic_DNA"/>
</dbReference>
<dbReference type="SMART" id="SM00861">
    <property type="entry name" value="Transket_pyr"/>
    <property type="match status" value="1"/>
</dbReference>
<organism evidence="6 7">
    <name type="scientific">Toxoplasma gondii GAB2-2007-GAL-DOM2</name>
    <dbReference type="NCBI Taxonomy" id="1130820"/>
    <lineage>
        <taxon>Eukaryota</taxon>
        <taxon>Sar</taxon>
        <taxon>Alveolata</taxon>
        <taxon>Apicomplexa</taxon>
        <taxon>Conoidasida</taxon>
        <taxon>Coccidia</taxon>
        <taxon>Eucoccidiorida</taxon>
        <taxon>Eimeriorina</taxon>
        <taxon>Sarcocystidae</taxon>
        <taxon>Toxoplasma</taxon>
    </lineage>
</organism>
<evidence type="ECO:0000259" key="5">
    <source>
        <dbReference type="SMART" id="SM00861"/>
    </source>
</evidence>
<sequence>MVAFPSLSAASAAARTNGFASFCKPGMACKGAGFVRFFSFFAPARGAAAGVSALQQFSRPAAAAALGSQFQQRRNVGGSAIDFTVACRTSTETRKDLGPTTPMNVFTAVNSALHTALETDPTACVFGEDVAFGGVFRCSVDLREKFGQHRVFNTPLSEQGIAGFGIGMAAVGYTAIGEIQFGDYILPAFDQIANEAAKFRYRSGGNWNCGKLTIRSTWGAVGHGGLYHSQSPEAYFAHASGLKIVVPRGPYQTKGLLLSSIRDDNPVVFFEPKILYRAAVDEVPTGDYELPLSHADIVKEGSHITAIAWGTQVHRLLKAAQEVEKEGISVEVIDLQTILPWDVDTIVKSVNKTSRCLITHEAPMTMGFGAELASTIQEKCFFSLEAPIKRVTGYDTPFPLAFEPFYLPDERKVAEALRELKQA</sequence>
<dbReference type="Gene3D" id="3.40.50.970">
    <property type="match status" value="1"/>
</dbReference>
<dbReference type="EC" id="1.2.4.4" evidence="2"/>
<dbReference type="Gene3D" id="3.40.50.920">
    <property type="match status" value="1"/>
</dbReference>
<evidence type="ECO:0000256" key="2">
    <source>
        <dbReference type="ARBA" id="ARBA00012277"/>
    </source>
</evidence>
<dbReference type="FunFam" id="3.40.50.920:FF:000001">
    <property type="entry name" value="Pyruvate dehydrogenase E1 beta subunit"/>
    <property type="match status" value="1"/>
</dbReference>
<dbReference type="Pfam" id="PF02779">
    <property type="entry name" value="Transket_pyr"/>
    <property type="match status" value="1"/>
</dbReference>
<dbReference type="InterPro" id="IPR033248">
    <property type="entry name" value="Transketolase_C"/>
</dbReference>
<dbReference type="CDD" id="cd07036">
    <property type="entry name" value="TPP_PYR_E1-PDHc-beta_like"/>
    <property type="match status" value="1"/>
</dbReference>
<dbReference type="GO" id="GO:0007584">
    <property type="term" value="P:response to nutrient"/>
    <property type="evidence" value="ECO:0007669"/>
    <property type="project" value="TreeGrafter"/>
</dbReference>
<accession>A0A086JZR0</accession>
<dbReference type="FunFam" id="3.40.50.970:FF:000001">
    <property type="entry name" value="Pyruvate dehydrogenase E1 beta subunit"/>
    <property type="match status" value="1"/>
</dbReference>